<dbReference type="InterPro" id="IPR001343">
    <property type="entry name" value="Hemolysn_Ca-bd"/>
</dbReference>
<dbReference type="SUPFAM" id="SSF51120">
    <property type="entry name" value="beta-Roll"/>
    <property type="match status" value="2"/>
</dbReference>
<evidence type="ECO:0000256" key="8">
    <source>
        <dbReference type="ARBA" id="ARBA00022801"/>
    </source>
</evidence>
<dbReference type="GO" id="GO:0005615">
    <property type="term" value="C:extracellular space"/>
    <property type="evidence" value="ECO:0007669"/>
    <property type="project" value="InterPro"/>
</dbReference>
<dbReference type="Gene3D" id="2.150.10.10">
    <property type="entry name" value="Serralysin-like metalloprotease, C-terminal"/>
    <property type="match status" value="1"/>
</dbReference>
<dbReference type="EMBL" id="BMKG01000020">
    <property type="protein sequence ID" value="GGC15462.1"/>
    <property type="molecule type" value="Genomic_DNA"/>
</dbReference>
<dbReference type="Proteomes" id="UP000430634">
    <property type="component" value="Unassembled WGS sequence"/>
</dbReference>
<dbReference type="AlphaFoldDB" id="A0A6I3T0Y8"/>
<keyword evidence="8" id="KW-0378">Hydrolase</keyword>
<dbReference type="Proteomes" id="UP000622638">
    <property type="component" value="Unassembled WGS sequence"/>
</dbReference>
<dbReference type="GO" id="GO:0005509">
    <property type="term" value="F:calcium ion binding"/>
    <property type="evidence" value="ECO:0007669"/>
    <property type="project" value="InterPro"/>
</dbReference>
<evidence type="ECO:0000256" key="2">
    <source>
        <dbReference type="ARBA" id="ARBA00004613"/>
    </source>
</evidence>
<reference evidence="11" key="4">
    <citation type="submission" date="2024-05" db="EMBL/GenBank/DDBJ databases">
        <authorList>
            <person name="Sun Q."/>
            <person name="Zhou Y."/>
        </authorList>
    </citation>
    <scope>NUCLEOTIDE SEQUENCE</scope>
    <source>
        <strain evidence="11">CGMCC 1.15931</strain>
    </source>
</reference>
<proteinExistence type="inferred from homology"/>
<dbReference type="Pfam" id="PF00353">
    <property type="entry name" value="HemolysinCabind"/>
    <property type="match status" value="2"/>
</dbReference>
<protein>
    <submittedName>
        <fullName evidence="12">DUF4214 domain-containing protein</fullName>
    </submittedName>
</protein>
<dbReference type="CDD" id="cd04277">
    <property type="entry name" value="ZnMc_serralysin_like"/>
    <property type="match status" value="1"/>
</dbReference>
<reference evidence="12 13" key="3">
    <citation type="submission" date="2019-11" db="EMBL/GenBank/DDBJ databases">
        <title>Type strains purchased from KCTC, JCM and DSMZ.</title>
        <authorList>
            <person name="Lu H."/>
        </authorList>
    </citation>
    <scope>NUCLEOTIDE SEQUENCE [LARGE SCALE GENOMIC DNA]</scope>
    <source>
        <strain evidence="12 13">KCTC 52429</strain>
    </source>
</reference>
<evidence type="ECO:0000256" key="3">
    <source>
        <dbReference type="ARBA" id="ARBA00009490"/>
    </source>
</evidence>
<comment type="cofactor">
    <cofactor evidence="1">
        <name>Ca(2+)</name>
        <dbReference type="ChEBI" id="CHEBI:29108"/>
    </cofactor>
</comment>
<dbReference type="EMBL" id="WNKZ01000044">
    <property type="protein sequence ID" value="MTV54152.1"/>
    <property type="molecule type" value="Genomic_DNA"/>
</dbReference>
<dbReference type="Gene3D" id="3.40.390.10">
    <property type="entry name" value="Collagenase (Catalytic Domain)"/>
    <property type="match status" value="1"/>
</dbReference>
<keyword evidence="5" id="KW-0645">Protease</keyword>
<dbReference type="GO" id="GO:0004222">
    <property type="term" value="F:metalloendopeptidase activity"/>
    <property type="evidence" value="ECO:0007669"/>
    <property type="project" value="InterPro"/>
</dbReference>
<keyword evidence="4" id="KW-0964">Secreted</keyword>
<dbReference type="Pfam" id="PF08548">
    <property type="entry name" value="Peptidase_M10_C"/>
    <property type="match status" value="1"/>
</dbReference>
<dbReference type="InterPro" id="IPR038255">
    <property type="entry name" value="PBS_linker_sf"/>
</dbReference>
<dbReference type="SUPFAM" id="SSF55486">
    <property type="entry name" value="Metalloproteases ('zincins'), catalytic domain"/>
    <property type="match status" value="1"/>
</dbReference>
<evidence type="ECO:0000259" key="10">
    <source>
        <dbReference type="SMART" id="SM00235"/>
    </source>
</evidence>
<dbReference type="Pfam" id="PF00413">
    <property type="entry name" value="Peptidase_M10"/>
    <property type="match status" value="1"/>
</dbReference>
<comment type="caution">
    <text evidence="12">The sequence shown here is derived from an EMBL/GenBank/DDBJ whole genome shotgun (WGS) entry which is preliminary data.</text>
</comment>
<dbReference type="InterPro" id="IPR006026">
    <property type="entry name" value="Peptidase_Metallo"/>
</dbReference>
<dbReference type="Gene3D" id="1.10.3130.20">
    <property type="entry name" value="Phycobilisome linker domain"/>
    <property type="match status" value="1"/>
</dbReference>
<evidence type="ECO:0000313" key="11">
    <source>
        <dbReference type="EMBL" id="GGC15462.1"/>
    </source>
</evidence>
<dbReference type="GO" id="GO:0006508">
    <property type="term" value="P:proteolysis"/>
    <property type="evidence" value="ECO:0007669"/>
    <property type="project" value="UniProtKB-KW"/>
</dbReference>
<dbReference type="PROSITE" id="PS00330">
    <property type="entry name" value="HEMOLYSIN_CALCIUM"/>
    <property type="match status" value="1"/>
</dbReference>
<comment type="subcellular location">
    <subcellularLocation>
        <location evidence="2">Secreted</location>
    </subcellularLocation>
</comment>
<reference evidence="14" key="2">
    <citation type="journal article" date="2019" name="Int. J. Syst. Evol. Microbiol.">
        <title>The Global Catalogue of Microorganisms (GCM) 10K type strain sequencing project: providing services to taxonomists for standard genome sequencing and annotation.</title>
        <authorList>
            <consortium name="The Broad Institute Genomics Platform"/>
            <consortium name="The Broad Institute Genome Sequencing Center for Infectious Disease"/>
            <person name="Wu L."/>
            <person name="Ma J."/>
        </authorList>
    </citation>
    <scope>NUCLEOTIDE SEQUENCE [LARGE SCALE GENOMIC DNA]</scope>
    <source>
        <strain evidence="14">CGMCC 1.15931</strain>
    </source>
</reference>
<dbReference type="InterPro" id="IPR018511">
    <property type="entry name" value="Hemolysin-typ_Ca-bd_CS"/>
</dbReference>
<dbReference type="GO" id="GO:0008270">
    <property type="term" value="F:zinc ion binding"/>
    <property type="evidence" value="ECO:0007669"/>
    <property type="project" value="InterPro"/>
</dbReference>
<organism evidence="12 13">
    <name type="scientific">Pseudoduganella buxea</name>
    <dbReference type="NCBI Taxonomy" id="1949069"/>
    <lineage>
        <taxon>Bacteria</taxon>
        <taxon>Pseudomonadati</taxon>
        <taxon>Pseudomonadota</taxon>
        <taxon>Betaproteobacteria</taxon>
        <taxon>Burkholderiales</taxon>
        <taxon>Oxalobacteraceae</taxon>
        <taxon>Telluria group</taxon>
        <taxon>Pseudoduganella</taxon>
    </lineage>
</organism>
<dbReference type="SMART" id="SM00235">
    <property type="entry name" value="ZnMc"/>
    <property type="match status" value="1"/>
</dbReference>
<evidence type="ECO:0000256" key="5">
    <source>
        <dbReference type="ARBA" id="ARBA00022670"/>
    </source>
</evidence>
<dbReference type="InterPro" id="IPR025282">
    <property type="entry name" value="DUF4214"/>
</dbReference>
<evidence type="ECO:0000256" key="1">
    <source>
        <dbReference type="ARBA" id="ARBA00001913"/>
    </source>
</evidence>
<dbReference type="InterPro" id="IPR024079">
    <property type="entry name" value="MetalloPept_cat_dom_sf"/>
</dbReference>
<sequence>MSLDTGNNAIDALVYNSWTGVAGAPVTLTYSFLTRSPSGASADDRNGFRAMTEAQQGAVREALAKWAGVANVTFEQVASGGNLLFGSNDQGRESSAYAYLPGTGVTSLAMYTNIQNGYNSVFTPGSYGPAVLVHEIGHLLGLKHPGDYDSTGGGGSGPFLPAATDNGDYTQMSYDQPTSWNVNRHYATTPMLYDIQAIQYLYGANTGWHAGDDVYAFAADATPQCIWDAGGNNTIDFSACTGAAVINLNAGSFSETAPGLNNLSIAYGVAVQGAIAGSGDTTIHANDLGNLLRGGAGTDVIHAGAGNDTIDGGAGIDTVVFAGSYARYTVAAGSGGIAVGGDGSDTLVGIELLQFADRVVRVGDVAAAADGTPGNDRIVAPAASVTIDGGAGLDTVVFAGKVADYRLAVGGTGVTVGGNGVEDVLVNVERLVFADGGIALDLAGGGAGQLYRLYQAVFDRAPDPGGMAYWLAQQDAGASLVGIADSFVGSAEFVAANGRLDDAAYVTRLYQNVLDRAPDPGGFAWHVDNLAHGVSRAQALLDFSESAEFIAGLAPSLPVGVFYTV</sequence>
<evidence type="ECO:0000313" key="12">
    <source>
        <dbReference type="EMBL" id="MTV54152.1"/>
    </source>
</evidence>
<dbReference type="PRINTS" id="PR00313">
    <property type="entry name" value="CABNDNGRPT"/>
</dbReference>
<evidence type="ECO:0000313" key="13">
    <source>
        <dbReference type="Proteomes" id="UP000430634"/>
    </source>
</evidence>
<evidence type="ECO:0000313" key="14">
    <source>
        <dbReference type="Proteomes" id="UP000622638"/>
    </source>
</evidence>
<keyword evidence="7" id="KW-0677">Repeat</keyword>
<dbReference type="InterPro" id="IPR034033">
    <property type="entry name" value="Serralysin-like"/>
</dbReference>
<dbReference type="InterPro" id="IPR001818">
    <property type="entry name" value="Pept_M10_metallopeptidase"/>
</dbReference>
<evidence type="ECO:0000256" key="6">
    <source>
        <dbReference type="ARBA" id="ARBA00022723"/>
    </source>
</evidence>
<reference evidence="11" key="1">
    <citation type="journal article" date="2014" name="Int. J. Syst. Evol. Microbiol.">
        <title>Complete genome of a new Firmicutes species belonging to the dominant human colonic microbiota ('Ruminococcus bicirculans') reveals two chromosomes and a selective capacity to utilize plant glucans.</title>
        <authorList>
            <consortium name="NISC Comparative Sequencing Program"/>
            <person name="Wegmann U."/>
            <person name="Louis P."/>
            <person name="Goesmann A."/>
            <person name="Henrissat B."/>
            <person name="Duncan S.H."/>
            <person name="Flint H.J."/>
        </authorList>
    </citation>
    <scope>NUCLEOTIDE SEQUENCE</scope>
    <source>
        <strain evidence="11">CGMCC 1.15931</strain>
    </source>
</reference>
<gene>
    <name evidence="11" type="ORF">GCM10011572_41010</name>
    <name evidence="12" type="ORF">GM672_15580</name>
</gene>
<accession>A0A6I3T0Y8</accession>
<keyword evidence="6" id="KW-0479">Metal-binding</keyword>
<dbReference type="Pfam" id="PF13946">
    <property type="entry name" value="DUF4214"/>
    <property type="match status" value="1"/>
</dbReference>
<evidence type="ECO:0000256" key="9">
    <source>
        <dbReference type="ARBA" id="ARBA00022833"/>
    </source>
</evidence>
<keyword evidence="9" id="KW-0862">Zinc</keyword>
<dbReference type="OrthoDB" id="480426at2"/>
<evidence type="ECO:0000256" key="7">
    <source>
        <dbReference type="ARBA" id="ARBA00022737"/>
    </source>
</evidence>
<dbReference type="RefSeq" id="WP_155471455.1">
    <property type="nucleotide sequence ID" value="NZ_BMKG01000020.1"/>
</dbReference>
<keyword evidence="14" id="KW-1185">Reference proteome</keyword>
<evidence type="ECO:0000256" key="4">
    <source>
        <dbReference type="ARBA" id="ARBA00022525"/>
    </source>
</evidence>
<feature type="domain" description="Peptidase metallopeptidase" evidence="10">
    <location>
        <begin position="14"/>
        <end position="188"/>
    </location>
</feature>
<dbReference type="InterPro" id="IPR013858">
    <property type="entry name" value="Peptidase_M10B_C"/>
</dbReference>
<name>A0A6I3T0Y8_9BURK</name>
<dbReference type="InterPro" id="IPR011049">
    <property type="entry name" value="Serralysin-like_metalloprot_C"/>
</dbReference>
<dbReference type="GO" id="GO:0031012">
    <property type="term" value="C:extracellular matrix"/>
    <property type="evidence" value="ECO:0007669"/>
    <property type="project" value="InterPro"/>
</dbReference>
<comment type="similarity">
    <text evidence="3">Belongs to the peptidase M10B family.</text>
</comment>